<keyword evidence="3" id="KW-1185">Reference proteome</keyword>
<gene>
    <name evidence="2" type="ORF">AVEN_117468_1</name>
</gene>
<feature type="compositionally biased region" description="Basic and acidic residues" evidence="1">
    <location>
        <begin position="610"/>
        <end position="624"/>
    </location>
</feature>
<feature type="region of interest" description="Disordered" evidence="1">
    <location>
        <begin position="451"/>
        <end position="470"/>
    </location>
</feature>
<feature type="compositionally biased region" description="Basic residues" evidence="1">
    <location>
        <begin position="556"/>
        <end position="570"/>
    </location>
</feature>
<evidence type="ECO:0000313" key="3">
    <source>
        <dbReference type="Proteomes" id="UP000499080"/>
    </source>
</evidence>
<proteinExistence type="predicted"/>
<feature type="compositionally biased region" description="Polar residues" evidence="1">
    <location>
        <begin position="600"/>
        <end position="609"/>
    </location>
</feature>
<feature type="region of interest" description="Disordered" evidence="1">
    <location>
        <begin position="480"/>
        <end position="624"/>
    </location>
</feature>
<feature type="compositionally biased region" description="Basic and acidic residues" evidence="1">
    <location>
        <begin position="571"/>
        <end position="597"/>
    </location>
</feature>
<protein>
    <submittedName>
        <fullName evidence="2">Uncharacterized protein</fullName>
    </submittedName>
</protein>
<dbReference type="EMBL" id="BGPR01002167">
    <property type="protein sequence ID" value="GBM68897.1"/>
    <property type="molecule type" value="Genomic_DNA"/>
</dbReference>
<comment type="caution">
    <text evidence="2">The sequence shown here is derived from an EMBL/GenBank/DDBJ whole genome shotgun (WGS) entry which is preliminary data.</text>
</comment>
<sequence>MAFDLKIEIFAYKWFRKILLGTELLQSKYDVTKVYKDECLAYPECNEASDCDHLYDAIMFRRWLFQKLYLEEIQTQVNEFRHSQTDFYSYVLRTCNRVDLFGNLTIFDRVFATCAFVCCLCSYCCDSYYSEIMRYGHIYWAMYFDNFADEFYKQGGWNRLKMVAVSYKLPIDFVEILQVEESADITLIKIRKAIKSYSRFKKIGEIDHDECISMSWAKFYTQYINGSSDNDVDEFFEEFHSNEIKNCTEIENILKQLKYLCDPTGSEIVKSLSRMTTTECLETSMANLNICDKFVNLESKEETILASELEQNTTSLNLASKSSKKLNAVEENVLDCREPDKAAPTSLKMSSKQKSLVKIGSVLKDDHAKSEYFQLKSQEQGKKTTTVEHLFENMTISEWKGEKDVKKNTILTPQLPSTEKKEDSNKIRYDSKEEHEWKRIKEANKNMNLNEQMSSTEDNAEKKNNKIQNGICNEQAEWKVKGTKRSMSRSGRITPIRKNAEKISSDEAQNDARKEQDKRKSTTKTTIPTAEKNAEMKNSNEIRAEARNEQDECKTIKMKKKSTSSKRRVKKENSNKNQDDIRKEQDELKDIKGEKDNAILTGQMSSTVKNVEEENKSRNSIRKKQEDDDVKNFLRMLLVLGDKQGRCDLEVRCRPRFQVRNPIPLKVRRALGLLNVKSYLRRGQTSSRWCGAVVWREGCQLRCRPRQLTAVSTLRDPSQNSPRVASKRDVNITKLTLIKILFFSFDSKGTDLSTLSILSPSFTTALLHLGRSFTTPLRNANPSTTGRSDPLLCLLEMQPPTVNDSLKYSVCGFRIRERDPSPHYVSIPGAFPHLWPCKWSSGYPTFRSNSHRFLPWSDLEYPAVSWEV</sequence>
<accession>A0A4Y2HTY5</accession>
<dbReference type="OrthoDB" id="6427821at2759"/>
<evidence type="ECO:0000256" key="1">
    <source>
        <dbReference type="SAM" id="MobiDB-lite"/>
    </source>
</evidence>
<feature type="compositionally biased region" description="Basic and acidic residues" evidence="1">
    <location>
        <begin position="498"/>
        <end position="520"/>
    </location>
</feature>
<evidence type="ECO:0000313" key="2">
    <source>
        <dbReference type="EMBL" id="GBM68897.1"/>
    </source>
</evidence>
<name>A0A4Y2HTY5_ARAVE</name>
<reference evidence="2 3" key="1">
    <citation type="journal article" date="2019" name="Sci. Rep.">
        <title>Orb-weaving spider Araneus ventricosus genome elucidates the spidroin gene catalogue.</title>
        <authorList>
            <person name="Kono N."/>
            <person name="Nakamura H."/>
            <person name="Ohtoshi R."/>
            <person name="Moran D.A.P."/>
            <person name="Shinohara A."/>
            <person name="Yoshida Y."/>
            <person name="Fujiwara M."/>
            <person name="Mori M."/>
            <person name="Tomita M."/>
            <person name="Arakawa K."/>
        </authorList>
    </citation>
    <scope>NUCLEOTIDE SEQUENCE [LARGE SCALE GENOMIC DNA]</scope>
</reference>
<dbReference type="AlphaFoldDB" id="A0A4Y2HTY5"/>
<organism evidence="2 3">
    <name type="scientific">Araneus ventricosus</name>
    <name type="common">Orbweaver spider</name>
    <name type="synonym">Epeira ventricosa</name>
    <dbReference type="NCBI Taxonomy" id="182803"/>
    <lineage>
        <taxon>Eukaryota</taxon>
        <taxon>Metazoa</taxon>
        <taxon>Ecdysozoa</taxon>
        <taxon>Arthropoda</taxon>
        <taxon>Chelicerata</taxon>
        <taxon>Arachnida</taxon>
        <taxon>Araneae</taxon>
        <taxon>Araneomorphae</taxon>
        <taxon>Entelegynae</taxon>
        <taxon>Araneoidea</taxon>
        <taxon>Araneidae</taxon>
        <taxon>Araneus</taxon>
    </lineage>
</organism>
<feature type="compositionally biased region" description="Basic and acidic residues" evidence="1">
    <location>
        <begin position="532"/>
        <end position="555"/>
    </location>
</feature>
<dbReference type="Proteomes" id="UP000499080">
    <property type="component" value="Unassembled WGS sequence"/>
</dbReference>